<dbReference type="Gene3D" id="2.30.29.30">
    <property type="entry name" value="Pleckstrin-homology domain (PH domain)/Phosphotyrosine-binding domain (PTB)"/>
    <property type="match status" value="1"/>
</dbReference>
<feature type="region of interest" description="Disordered" evidence="10">
    <location>
        <begin position="859"/>
        <end position="895"/>
    </location>
</feature>
<dbReference type="SUPFAM" id="SSF57997">
    <property type="entry name" value="Tropomyosin"/>
    <property type="match status" value="1"/>
</dbReference>
<feature type="non-terminal residue" evidence="14">
    <location>
        <position position="1"/>
    </location>
</feature>
<organism evidence="14">
    <name type="scientific">Tetraodon nigroviridis</name>
    <name type="common">Spotted green pufferfish</name>
    <name type="synonym">Chelonodon nigroviridis</name>
    <dbReference type="NCBI Taxonomy" id="99883"/>
    <lineage>
        <taxon>Eukaryota</taxon>
        <taxon>Metazoa</taxon>
        <taxon>Chordata</taxon>
        <taxon>Craniata</taxon>
        <taxon>Vertebrata</taxon>
        <taxon>Euteleostomi</taxon>
        <taxon>Actinopterygii</taxon>
        <taxon>Neopterygii</taxon>
        <taxon>Teleostei</taxon>
        <taxon>Neoteleostei</taxon>
        <taxon>Acanthomorphata</taxon>
        <taxon>Eupercaria</taxon>
        <taxon>Tetraodontiformes</taxon>
        <taxon>Tetradontoidea</taxon>
        <taxon>Tetraodontidae</taxon>
        <taxon>Tetraodon</taxon>
    </lineage>
</organism>
<dbReference type="GO" id="GO:0045666">
    <property type="term" value="P:positive regulation of neuron differentiation"/>
    <property type="evidence" value="ECO:0007669"/>
    <property type="project" value="TreeGrafter"/>
</dbReference>
<dbReference type="PANTHER" id="PTHR13944">
    <property type="entry name" value="AGAP007712-PA"/>
    <property type="match status" value="1"/>
</dbReference>
<dbReference type="InterPro" id="IPR051632">
    <property type="entry name" value="Rho_GEF"/>
</dbReference>
<keyword evidence="6" id="KW-0863">Zinc-finger</keyword>
<sequence length="1129" mass="126757">KERLKEREKEAREREARSSNGHLFTSLTVSSTTLCSSCNRSITAKEALSCPGCNVTIHNRCRDSVANCAKMKQKQQKLALGRNSSALQNVTLRTKTPMMKERPSSAIYPSDSLRQSLLGSRRVRSGLSLAKSVSTNNIAGVSDESVGLRRILSHSTESLNFRSRTLSMESLTDEGEWWWSPLLEELQAEGSCVQADSWSLIVEPHFLQTLHKDLIKQQDVIYELLQTEFHHVRTLRIMEGVYRRGMQEEVMLEAGVVHTIFPCLDQLLEWHSSFLSELLSRRKEGLLEGSTTNFTVGRIGDLLLRQFSGQSAEDMKKVYSEFCSRHPKAVKLYKEVLGRDRRLQQFIRVRSWSRTSRWASAEAALLHPSPSCLFASSSAKLKVLILHTGHTRLLFSHHAQRACRGPLLRRHGVQECILLVTQRLTKYPVLIQRLLDNTKGNPRAEPPEAGPVQQLPDVLVSPRLHSGNEEEAQTLQRALTLLKELISSVDKEVLELDRTRRLQEIQARLDPRAQAEVRGGGAFRAGELLRRKLLHEGALLWKVQGSRMKDVQVLLMADIFVFLQEKDQKFTFASLDKPPVVSLNNLIVRDIANQERGMYLISAATPPEMYELYAPSKEERRTWMSRIQQTAARCPSREEFPLIETEDKALLRRLRADIQQKDREVLELLQERVTLFSDLVEATGRGGDEEGGNVKTSSSSSPSCRNLFRADSPYAPQAEPLLASSITEVDRLSELLLDSNSQKLSVTNGNQELSNGDPAPLHLTATEDRNGNQLQERLLNQEVRQRLVNLSRQLHALQAAVIRQDSILELLLRTGSSSGPRLSRSVSKDSGIDAGGEVVLLQKQVQLLQDEVARLRLRGEEPAAEKAEPGSKKLTNGEASDASKGKKTMMSGPTSVDAVKKKIKVLQEQAEEAVERAERLQKEVEKERKAKEEAEMEVCTLCNRLQNQEDVLERTQQDLEKACRQQLEFEKVADERQRLLLQEQNAGSPAPEPQQTGSSESRRKHTRYSLLLSLFQFSGRGMKVIENRAQKDEEKLEFLEAQLNEAKGIADEADRKYEEVPPFPREPPEAVWVQAPGGSRPGYGASVSPSLVYDGSASAEERTRAGVALSFCVRQQGPLTALLQPGPSL</sequence>
<evidence type="ECO:0000256" key="3">
    <source>
        <dbReference type="ARBA" id="ARBA00022553"/>
    </source>
</evidence>
<dbReference type="SMART" id="SM00109">
    <property type="entry name" value="C1"/>
    <property type="match status" value="1"/>
</dbReference>
<feature type="region of interest" description="Disordered" evidence="10">
    <location>
        <begin position="683"/>
        <end position="710"/>
    </location>
</feature>
<feature type="coiled-coil region" evidence="9">
    <location>
        <begin position="896"/>
        <end position="965"/>
    </location>
</feature>
<evidence type="ECO:0000256" key="7">
    <source>
        <dbReference type="ARBA" id="ARBA00022833"/>
    </source>
</evidence>
<evidence type="ECO:0000313" key="14">
    <source>
        <dbReference type="EMBL" id="CAF95042.1"/>
    </source>
</evidence>
<dbReference type="SUPFAM" id="SSF48065">
    <property type="entry name" value="DBL homology domain (DH-domain)"/>
    <property type="match status" value="1"/>
</dbReference>
<proteinExistence type="predicted"/>
<dbReference type="SMART" id="SM00325">
    <property type="entry name" value="RhoGEF"/>
    <property type="match status" value="1"/>
</dbReference>
<dbReference type="Pfam" id="PF00261">
    <property type="entry name" value="Tropomyosin"/>
    <property type="match status" value="2"/>
</dbReference>
<gene>
    <name evidence="14" type="ORF">GSTENG00011538001</name>
</gene>
<comment type="subcellular location">
    <subcellularLocation>
        <location evidence="1">Cytoplasm</location>
    </subcellularLocation>
</comment>
<name>Q4SWE0_TETNG</name>
<keyword evidence="2" id="KW-0963">Cytoplasm</keyword>
<feature type="domain" description="Phorbol-ester/DAG-type" evidence="13">
    <location>
        <begin position="21"/>
        <end position="68"/>
    </location>
</feature>
<feature type="domain" description="PH" evidence="11">
    <location>
        <begin position="532"/>
        <end position="632"/>
    </location>
</feature>
<dbReference type="GO" id="GO:0008017">
    <property type="term" value="F:microtubule binding"/>
    <property type="evidence" value="ECO:0007669"/>
    <property type="project" value="TreeGrafter"/>
</dbReference>
<evidence type="ECO:0000259" key="11">
    <source>
        <dbReference type="PROSITE" id="PS50003"/>
    </source>
</evidence>
<evidence type="ECO:0000259" key="13">
    <source>
        <dbReference type="PROSITE" id="PS50081"/>
    </source>
</evidence>
<dbReference type="InterPro" id="IPR011993">
    <property type="entry name" value="PH-like_dom_sf"/>
</dbReference>
<dbReference type="GO" id="GO:0035023">
    <property type="term" value="P:regulation of Rho protein signal transduction"/>
    <property type="evidence" value="ECO:0007669"/>
    <property type="project" value="TreeGrafter"/>
</dbReference>
<dbReference type="InterPro" id="IPR041020">
    <property type="entry name" value="PH_16"/>
</dbReference>
<dbReference type="InterPro" id="IPR035899">
    <property type="entry name" value="DBL_dom_sf"/>
</dbReference>
<dbReference type="GO" id="GO:0000902">
    <property type="term" value="P:cell morphogenesis"/>
    <property type="evidence" value="ECO:0007669"/>
    <property type="project" value="TreeGrafter"/>
</dbReference>
<evidence type="ECO:0000256" key="8">
    <source>
        <dbReference type="ARBA" id="ARBA00023054"/>
    </source>
</evidence>
<keyword evidence="3" id="KW-0597">Phosphoprotein</keyword>
<dbReference type="SUPFAM" id="SSF50729">
    <property type="entry name" value="PH domain-like"/>
    <property type="match status" value="1"/>
</dbReference>
<dbReference type="Gene3D" id="1.20.5.170">
    <property type="match status" value="1"/>
</dbReference>
<feature type="region of interest" description="Disordered" evidence="10">
    <location>
        <begin position="982"/>
        <end position="1004"/>
    </location>
</feature>
<dbReference type="Pfam" id="PF17838">
    <property type="entry name" value="PH_16"/>
    <property type="match status" value="1"/>
</dbReference>
<reference evidence="14" key="2">
    <citation type="submission" date="2004-02" db="EMBL/GenBank/DDBJ databases">
        <authorList>
            <consortium name="Genoscope"/>
            <consortium name="Whitehead Institute Centre for Genome Research"/>
        </authorList>
    </citation>
    <scope>NUCLEOTIDE SEQUENCE</scope>
</reference>
<dbReference type="InterPro" id="IPR001849">
    <property type="entry name" value="PH_domain"/>
</dbReference>
<dbReference type="SMART" id="SM00233">
    <property type="entry name" value="PH"/>
    <property type="match status" value="1"/>
</dbReference>
<dbReference type="EMBL" id="CAAE01013628">
    <property type="protein sequence ID" value="CAF95042.1"/>
    <property type="molecule type" value="Genomic_DNA"/>
</dbReference>
<keyword evidence="7" id="KW-0862">Zinc</keyword>
<dbReference type="PROSITE" id="PS50010">
    <property type="entry name" value="DH_2"/>
    <property type="match status" value="1"/>
</dbReference>
<evidence type="ECO:0000259" key="12">
    <source>
        <dbReference type="PROSITE" id="PS50010"/>
    </source>
</evidence>
<accession>Q4SWE0</accession>
<dbReference type="GO" id="GO:0005856">
    <property type="term" value="C:cytoskeleton"/>
    <property type="evidence" value="ECO:0007669"/>
    <property type="project" value="TreeGrafter"/>
</dbReference>
<dbReference type="SUPFAM" id="SSF57889">
    <property type="entry name" value="Cysteine-rich domain"/>
    <property type="match status" value="1"/>
</dbReference>
<dbReference type="GO" id="GO:0005085">
    <property type="term" value="F:guanyl-nucleotide exchange factor activity"/>
    <property type="evidence" value="ECO:0007669"/>
    <property type="project" value="UniProtKB-KW"/>
</dbReference>
<dbReference type="InterPro" id="IPR000219">
    <property type="entry name" value="DH_dom"/>
</dbReference>
<evidence type="ECO:0000256" key="2">
    <source>
        <dbReference type="ARBA" id="ARBA00022490"/>
    </source>
</evidence>
<dbReference type="PROSITE" id="PS50003">
    <property type="entry name" value="PH_DOMAIN"/>
    <property type="match status" value="1"/>
</dbReference>
<dbReference type="InterPro" id="IPR046349">
    <property type="entry name" value="C1-like_sf"/>
</dbReference>
<feature type="compositionally biased region" description="Polar residues" evidence="10">
    <location>
        <begin position="694"/>
        <end position="704"/>
    </location>
</feature>
<feature type="coiled-coil region" evidence="9">
    <location>
        <begin position="1022"/>
        <end position="1056"/>
    </location>
</feature>
<evidence type="ECO:0000256" key="4">
    <source>
        <dbReference type="ARBA" id="ARBA00022658"/>
    </source>
</evidence>
<evidence type="ECO:0000256" key="10">
    <source>
        <dbReference type="SAM" id="MobiDB-lite"/>
    </source>
</evidence>
<keyword evidence="8 9" id="KW-0175">Coiled coil</keyword>
<dbReference type="Gene3D" id="1.20.900.10">
    <property type="entry name" value="Dbl homology (DH) domain"/>
    <property type="match status" value="1"/>
</dbReference>
<evidence type="ECO:0000256" key="6">
    <source>
        <dbReference type="ARBA" id="ARBA00022771"/>
    </source>
</evidence>
<reference evidence="14" key="1">
    <citation type="journal article" date="2004" name="Nature">
        <title>Genome duplication in the teleost fish Tetraodon nigroviridis reveals the early vertebrate proto-karyotype.</title>
        <authorList>
            <person name="Jaillon O."/>
            <person name="Aury J.-M."/>
            <person name="Brunet F."/>
            <person name="Petit J.-L."/>
            <person name="Stange-Thomann N."/>
            <person name="Mauceli E."/>
            <person name="Bouneau L."/>
            <person name="Fischer C."/>
            <person name="Ozouf-Costaz C."/>
            <person name="Bernot A."/>
            <person name="Nicaud S."/>
            <person name="Jaffe D."/>
            <person name="Fisher S."/>
            <person name="Lutfalla G."/>
            <person name="Dossat C."/>
            <person name="Segurens B."/>
            <person name="Dasilva C."/>
            <person name="Salanoubat M."/>
            <person name="Levy M."/>
            <person name="Boudet N."/>
            <person name="Castellano S."/>
            <person name="Anthouard V."/>
            <person name="Jubin C."/>
            <person name="Castelli V."/>
            <person name="Katinka M."/>
            <person name="Vacherie B."/>
            <person name="Biemont C."/>
            <person name="Skalli Z."/>
            <person name="Cattolico L."/>
            <person name="Poulain J."/>
            <person name="De Berardinis V."/>
            <person name="Cruaud C."/>
            <person name="Duprat S."/>
            <person name="Brottier P."/>
            <person name="Coutanceau J.-P."/>
            <person name="Gouzy J."/>
            <person name="Parra G."/>
            <person name="Lardier G."/>
            <person name="Chapple C."/>
            <person name="McKernan K.J."/>
            <person name="McEwan P."/>
            <person name="Bosak S."/>
            <person name="Kellis M."/>
            <person name="Volff J.-N."/>
            <person name="Guigo R."/>
            <person name="Zody M.C."/>
            <person name="Mesirov J."/>
            <person name="Lindblad-Toh K."/>
            <person name="Birren B."/>
            <person name="Nusbaum C."/>
            <person name="Kahn D."/>
            <person name="Robinson-Rechavi M."/>
            <person name="Laudet V."/>
            <person name="Schachter V."/>
            <person name="Quetier F."/>
            <person name="Saurin W."/>
            <person name="Scarpelli C."/>
            <person name="Wincker P."/>
            <person name="Lander E.S."/>
            <person name="Weissenbach J."/>
            <person name="Roest Crollius H."/>
        </authorList>
    </citation>
    <scope>NUCLEOTIDE SEQUENCE [LARGE SCALE GENOMIC DNA]</scope>
</reference>
<dbReference type="PROSITE" id="PS50081">
    <property type="entry name" value="ZF_DAG_PE_2"/>
    <property type="match status" value="1"/>
</dbReference>
<dbReference type="KEGG" id="tng:GSTEN00011538G001"/>
<feature type="compositionally biased region" description="Polar residues" evidence="10">
    <location>
        <begin position="982"/>
        <end position="999"/>
    </location>
</feature>
<dbReference type="PROSITE" id="PS00479">
    <property type="entry name" value="ZF_DAG_PE_1"/>
    <property type="match status" value="1"/>
</dbReference>
<protein>
    <submittedName>
        <fullName evidence="14">(spotted green pufferfish) hypothetical protein</fullName>
    </submittedName>
</protein>
<dbReference type="InterPro" id="IPR000533">
    <property type="entry name" value="Tropomyosin"/>
</dbReference>
<dbReference type="OrthoDB" id="28045at2759"/>
<keyword evidence="4" id="KW-0344">Guanine-nucleotide releasing factor</keyword>
<dbReference type="CDD" id="cd00160">
    <property type="entry name" value="RhoGEF"/>
    <property type="match status" value="1"/>
</dbReference>
<evidence type="ECO:0000256" key="1">
    <source>
        <dbReference type="ARBA" id="ARBA00004496"/>
    </source>
</evidence>
<dbReference type="GO" id="GO:0005737">
    <property type="term" value="C:cytoplasm"/>
    <property type="evidence" value="ECO:0007669"/>
    <property type="project" value="UniProtKB-SubCell"/>
</dbReference>
<comment type="caution">
    <text evidence="14">The sequence shown here is derived from an EMBL/GenBank/DDBJ whole genome shotgun (WGS) entry which is preliminary data.</text>
</comment>
<dbReference type="GO" id="GO:0007015">
    <property type="term" value="P:actin filament organization"/>
    <property type="evidence" value="ECO:0007669"/>
    <property type="project" value="TreeGrafter"/>
</dbReference>
<feature type="compositionally biased region" description="Basic and acidic residues" evidence="10">
    <location>
        <begin position="859"/>
        <end position="871"/>
    </location>
</feature>
<dbReference type="GO" id="GO:0032587">
    <property type="term" value="C:ruffle membrane"/>
    <property type="evidence" value="ECO:0007669"/>
    <property type="project" value="TreeGrafter"/>
</dbReference>
<dbReference type="Pfam" id="PF00130">
    <property type="entry name" value="C1_1"/>
    <property type="match status" value="1"/>
</dbReference>
<dbReference type="Gene3D" id="3.30.60.20">
    <property type="match status" value="1"/>
</dbReference>
<dbReference type="AlphaFoldDB" id="Q4SWE0"/>
<dbReference type="InterPro" id="IPR002219">
    <property type="entry name" value="PKC_DAG/PE"/>
</dbReference>
<evidence type="ECO:0000256" key="9">
    <source>
        <dbReference type="SAM" id="Coils"/>
    </source>
</evidence>
<dbReference type="Pfam" id="PF00621">
    <property type="entry name" value="RhoGEF"/>
    <property type="match status" value="1"/>
</dbReference>
<dbReference type="GO" id="GO:0008270">
    <property type="term" value="F:zinc ion binding"/>
    <property type="evidence" value="ECO:0007669"/>
    <property type="project" value="UniProtKB-KW"/>
</dbReference>
<evidence type="ECO:0000256" key="5">
    <source>
        <dbReference type="ARBA" id="ARBA00022723"/>
    </source>
</evidence>
<dbReference type="PANTHER" id="PTHR13944:SF20">
    <property type="entry name" value="RHO GUANINE NUCLEOTIDE EXCHANGE FACTOR 2"/>
    <property type="match status" value="1"/>
</dbReference>
<feature type="domain" description="DH" evidence="12">
    <location>
        <begin position="216"/>
        <end position="492"/>
    </location>
</feature>
<dbReference type="PRINTS" id="PR00194">
    <property type="entry name" value="TROPOMYOSIN"/>
</dbReference>
<keyword evidence="5" id="KW-0479">Metal-binding</keyword>